<evidence type="ECO:0000313" key="2">
    <source>
        <dbReference type="Proteomes" id="UP000257109"/>
    </source>
</evidence>
<sequence>MIRVTNNIVRLKVETNNFKLKQELIFMFKGISFENPLTYLKKFLRIMDTMKYNGVTNDALDLGLFSFSLMNERLAWLYSL</sequence>
<comment type="caution">
    <text evidence="1">The sequence shown here is derived from an EMBL/GenBank/DDBJ whole genome shotgun (WGS) entry which is preliminary data.</text>
</comment>
<organism evidence="1 2">
    <name type="scientific">Mucuna pruriens</name>
    <name type="common">Velvet bean</name>
    <name type="synonym">Dolichos pruriens</name>
    <dbReference type="NCBI Taxonomy" id="157652"/>
    <lineage>
        <taxon>Eukaryota</taxon>
        <taxon>Viridiplantae</taxon>
        <taxon>Streptophyta</taxon>
        <taxon>Embryophyta</taxon>
        <taxon>Tracheophyta</taxon>
        <taxon>Spermatophyta</taxon>
        <taxon>Magnoliopsida</taxon>
        <taxon>eudicotyledons</taxon>
        <taxon>Gunneridae</taxon>
        <taxon>Pentapetalae</taxon>
        <taxon>rosids</taxon>
        <taxon>fabids</taxon>
        <taxon>Fabales</taxon>
        <taxon>Fabaceae</taxon>
        <taxon>Papilionoideae</taxon>
        <taxon>50 kb inversion clade</taxon>
        <taxon>NPAAA clade</taxon>
        <taxon>indigoferoid/millettioid clade</taxon>
        <taxon>Phaseoleae</taxon>
        <taxon>Mucuna</taxon>
    </lineage>
</organism>
<keyword evidence="2" id="KW-1185">Reference proteome</keyword>
<dbReference type="Proteomes" id="UP000257109">
    <property type="component" value="Unassembled WGS sequence"/>
</dbReference>
<protein>
    <submittedName>
        <fullName evidence="1">Uncharacterized protein</fullName>
    </submittedName>
</protein>
<dbReference type="OrthoDB" id="1417698at2759"/>
<feature type="non-terminal residue" evidence="1">
    <location>
        <position position="1"/>
    </location>
</feature>
<proteinExistence type="predicted"/>
<dbReference type="AlphaFoldDB" id="A0A371FRU5"/>
<dbReference type="EMBL" id="QJKJ01008026">
    <property type="protein sequence ID" value="RDX81059.1"/>
    <property type="molecule type" value="Genomic_DNA"/>
</dbReference>
<name>A0A371FRU5_MUCPR</name>
<evidence type="ECO:0000313" key="1">
    <source>
        <dbReference type="EMBL" id="RDX81059.1"/>
    </source>
</evidence>
<gene>
    <name evidence="1" type="ORF">CR513_38311</name>
</gene>
<reference evidence="1" key="1">
    <citation type="submission" date="2018-05" db="EMBL/GenBank/DDBJ databases">
        <title>Draft genome of Mucuna pruriens seed.</title>
        <authorList>
            <person name="Nnadi N.E."/>
            <person name="Vos R."/>
            <person name="Hasami M.H."/>
            <person name="Devisetty U.K."/>
            <person name="Aguiy J.C."/>
        </authorList>
    </citation>
    <scope>NUCLEOTIDE SEQUENCE [LARGE SCALE GENOMIC DNA]</scope>
    <source>
        <strain evidence="1">JCA_2017</strain>
    </source>
</reference>
<accession>A0A371FRU5</accession>